<gene>
    <name evidence="1" type="ORF">I5907_16620</name>
</gene>
<dbReference type="Proteomes" id="UP000628448">
    <property type="component" value="Unassembled WGS sequence"/>
</dbReference>
<dbReference type="PANTHER" id="PTHR34070:SF1">
    <property type="entry name" value="DNA ALKYLATION REPAIR PROTEIN"/>
    <property type="match status" value="1"/>
</dbReference>
<protein>
    <submittedName>
        <fullName evidence="1">DNA alkylation repair protein</fullName>
    </submittedName>
</protein>
<accession>A0A931EBW4</accession>
<dbReference type="PANTHER" id="PTHR34070">
    <property type="entry name" value="ARMADILLO-TYPE FOLD"/>
    <property type="match status" value="1"/>
</dbReference>
<proteinExistence type="predicted"/>
<dbReference type="InterPro" id="IPR016024">
    <property type="entry name" value="ARM-type_fold"/>
</dbReference>
<organism evidence="1 2">
    <name type="scientific">Panacibacter microcysteis</name>
    <dbReference type="NCBI Taxonomy" id="2793269"/>
    <lineage>
        <taxon>Bacteria</taxon>
        <taxon>Pseudomonadati</taxon>
        <taxon>Bacteroidota</taxon>
        <taxon>Chitinophagia</taxon>
        <taxon>Chitinophagales</taxon>
        <taxon>Chitinophagaceae</taxon>
        <taxon>Panacibacter</taxon>
    </lineage>
</organism>
<dbReference type="EMBL" id="JADWYR010000002">
    <property type="protein sequence ID" value="MBG9377866.1"/>
    <property type="molecule type" value="Genomic_DNA"/>
</dbReference>
<dbReference type="AlphaFoldDB" id="A0A931EBW4"/>
<name>A0A931EBW4_9BACT</name>
<dbReference type="Pfam" id="PF08713">
    <property type="entry name" value="DNA_alkylation"/>
    <property type="match status" value="1"/>
</dbReference>
<keyword evidence="2" id="KW-1185">Reference proteome</keyword>
<sequence length="189" mass="21676">MSAALKEIQDALRMNASKEAMAAQVKFLPGVTKSYGVYMPVINDLAKQYKTGGFDLIEQLWQAGHLEEKMIAAKILGCIAKKDPQRSLRLVEKFAGLLEDWSVCDTLGMQSLKPLRKTHQREIFALAGKLSKASDSWQRRLALVLVEWYTRDASTHEAINELLYRLQHDEAYYVQKAITWIKRNLRKHK</sequence>
<dbReference type="InterPro" id="IPR014825">
    <property type="entry name" value="DNA_alkylation"/>
</dbReference>
<evidence type="ECO:0000313" key="1">
    <source>
        <dbReference type="EMBL" id="MBG9377866.1"/>
    </source>
</evidence>
<dbReference type="SUPFAM" id="SSF48371">
    <property type="entry name" value="ARM repeat"/>
    <property type="match status" value="1"/>
</dbReference>
<evidence type="ECO:0000313" key="2">
    <source>
        <dbReference type="Proteomes" id="UP000628448"/>
    </source>
</evidence>
<dbReference type="RefSeq" id="WP_196991931.1">
    <property type="nucleotide sequence ID" value="NZ_JADWYR010000002.1"/>
</dbReference>
<reference evidence="1" key="1">
    <citation type="submission" date="2020-11" db="EMBL/GenBank/DDBJ databases">
        <title>Bacterial whole genome sequence for Panacibacter sp. DH6.</title>
        <authorList>
            <person name="Le V."/>
            <person name="Ko S."/>
            <person name="Ahn C.-Y."/>
            <person name="Oh H.-M."/>
        </authorList>
    </citation>
    <scope>NUCLEOTIDE SEQUENCE</scope>
    <source>
        <strain evidence="1">DH6</strain>
    </source>
</reference>
<dbReference type="Gene3D" id="1.25.10.90">
    <property type="match status" value="1"/>
</dbReference>
<comment type="caution">
    <text evidence="1">The sequence shown here is derived from an EMBL/GenBank/DDBJ whole genome shotgun (WGS) entry which is preliminary data.</text>
</comment>